<proteinExistence type="inferred from homology"/>
<dbReference type="GO" id="GO:0003735">
    <property type="term" value="F:structural constituent of ribosome"/>
    <property type="evidence" value="ECO:0007669"/>
    <property type="project" value="TreeGrafter"/>
</dbReference>
<name>A0A9P7A5C8_9AGAM</name>
<evidence type="ECO:0000256" key="8">
    <source>
        <dbReference type="SAM" id="MobiDB-lite"/>
    </source>
</evidence>
<reference evidence="9" key="1">
    <citation type="journal article" date="2020" name="New Phytol.">
        <title>Comparative genomics reveals dynamic genome evolution in host specialist ectomycorrhizal fungi.</title>
        <authorList>
            <person name="Lofgren L.A."/>
            <person name="Nguyen N.H."/>
            <person name="Vilgalys R."/>
            <person name="Ruytinx J."/>
            <person name="Liao H.L."/>
            <person name="Branco S."/>
            <person name="Kuo A."/>
            <person name="LaButti K."/>
            <person name="Lipzen A."/>
            <person name="Andreopoulos W."/>
            <person name="Pangilinan J."/>
            <person name="Riley R."/>
            <person name="Hundley H."/>
            <person name="Na H."/>
            <person name="Barry K."/>
            <person name="Grigoriev I.V."/>
            <person name="Stajich J.E."/>
            <person name="Kennedy P.G."/>
        </authorList>
    </citation>
    <scope>NUCLEOTIDE SEQUENCE</scope>
    <source>
        <strain evidence="9">DOB743</strain>
    </source>
</reference>
<evidence type="ECO:0000256" key="2">
    <source>
        <dbReference type="ARBA" id="ARBA00022946"/>
    </source>
</evidence>
<evidence type="ECO:0000256" key="4">
    <source>
        <dbReference type="ARBA" id="ARBA00023128"/>
    </source>
</evidence>
<accession>A0A9P7A5C8</accession>
<evidence type="ECO:0000313" key="10">
    <source>
        <dbReference type="Proteomes" id="UP000714275"/>
    </source>
</evidence>
<dbReference type="Proteomes" id="UP000714275">
    <property type="component" value="Unassembled WGS sequence"/>
</dbReference>
<evidence type="ECO:0000313" key="9">
    <source>
        <dbReference type="EMBL" id="KAG1782383.1"/>
    </source>
</evidence>
<dbReference type="GO" id="GO:0005762">
    <property type="term" value="C:mitochondrial large ribosomal subunit"/>
    <property type="evidence" value="ECO:0007669"/>
    <property type="project" value="TreeGrafter"/>
</dbReference>
<keyword evidence="3 9" id="KW-0689">Ribosomal protein</keyword>
<feature type="region of interest" description="Disordered" evidence="8">
    <location>
        <begin position="92"/>
        <end position="123"/>
    </location>
</feature>
<evidence type="ECO:0000256" key="7">
    <source>
        <dbReference type="ARBA" id="ARBA00035179"/>
    </source>
</evidence>
<evidence type="ECO:0000256" key="1">
    <source>
        <dbReference type="ARBA" id="ARBA00004173"/>
    </source>
</evidence>
<keyword evidence="10" id="KW-1185">Reference proteome</keyword>
<dbReference type="PANTHER" id="PTHR28595:SF1">
    <property type="entry name" value="LARGE RIBOSOMAL SUBUNIT PROTEIN ML54"/>
    <property type="match status" value="1"/>
</dbReference>
<dbReference type="InterPro" id="IPR013870">
    <property type="entry name" value="Ribosomal_mL54"/>
</dbReference>
<organism evidence="9 10">
    <name type="scientific">Suillus placidus</name>
    <dbReference type="NCBI Taxonomy" id="48579"/>
    <lineage>
        <taxon>Eukaryota</taxon>
        <taxon>Fungi</taxon>
        <taxon>Dikarya</taxon>
        <taxon>Basidiomycota</taxon>
        <taxon>Agaricomycotina</taxon>
        <taxon>Agaricomycetes</taxon>
        <taxon>Agaricomycetidae</taxon>
        <taxon>Boletales</taxon>
        <taxon>Suillineae</taxon>
        <taxon>Suillaceae</taxon>
        <taxon>Suillus</taxon>
    </lineage>
</organism>
<evidence type="ECO:0000256" key="3">
    <source>
        <dbReference type="ARBA" id="ARBA00022980"/>
    </source>
</evidence>
<gene>
    <name evidence="9" type="ORF">EV702DRAFT_1184604</name>
</gene>
<dbReference type="OrthoDB" id="10252718at2759"/>
<dbReference type="AlphaFoldDB" id="A0A9P7A5C8"/>
<keyword evidence="4" id="KW-0496">Mitochondrion</keyword>
<evidence type="ECO:0000256" key="6">
    <source>
        <dbReference type="ARBA" id="ARBA00033752"/>
    </source>
</evidence>
<comment type="similarity">
    <text evidence="6">Belongs to the mitochondrion-specific ribosomal protein mL54 family.</text>
</comment>
<dbReference type="EMBL" id="JABBWD010000003">
    <property type="protein sequence ID" value="KAG1782383.1"/>
    <property type="molecule type" value="Genomic_DNA"/>
</dbReference>
<dbReference type="PANTHER" id="PTHR28595">
    <property type="entry name" value="39S RIBOSOMAL PROTEIN L54, MITOCHONDRIAL"/>
    <property type="match status" value="1"/>
</dbReference>
<keyword evidence="2" id="KW-0809">Transit peptide</keyword>
<protein>
    <recommendedName>
        <fullName evidence="7">Large ribosomal subunit protein mL54</fullName>
    </recommendedName>
</protein>
<evidence type="ECO:0000256" key="5">
    <source>
        <dbReference type="ARBA" id="ARBA00023274"/>
    </source>
</evidence>
<feature type="compositionally biased region" description="Basic and acidic residues" evidence="8">
    <location>
        <begin position="108"/>
        <end position="123"/>
    </location>
</feature>
<keyword evidence="5" id="KW-0687">Ribonucleoprotein</keyword>
<sequence>MMFLLLSRSSIRRPVFSPRLARGYVAKSSNTERIPNISAKDTSAAEEKTLSSCPPGTILEGLNYLKGQPPVIALPDDEYPSWLWDLLKPKVYEDDGPGGKAEKKRLRKENQQRIKDQNFMKTQ</sequence>
<comment type="subcellular location">
    <subcellularLocation>
        <location evidence="1">Mitochondrion</location>
    </subcellularLocation>
</comment>
<comment type="caution">
    <text evidence="9">The sequence shown here is derived from an EMBL/GenBank/DDBJ whole genome shotgun (WGS) entry which is preliminary data.</text>
</comment>
<dbReference type="Pfam" id="PF08561">
    <property type="entry name" value="Ribosomal_L37"/>
    <property type="match status" value="1"/>
</dbReference>